<comment type="caution">
    <text evidence="2">The sequence shown here is derived from an EMBL/GenBank/DDBJ whole genome shotgun (WGS) entry which is preliminary data.</text>
</comment>
<evidence type="ECO:0000313" key="2">
    <source>
        <dbReference type="EMBL" id="NGN43060.1"/>
    </source>
</evidence>
<organism evidence="2 3">
    <name type="scientific">Mesorhizobium zhangyense</name>
    <dbReference type="NCBI Taxonomy" id="1776730"/>
    <lineage>
        <taxon>Bacteria</taxon>
        <taxon>Pseudomonadati</taxon>
        <taxon>Pseudomonadota</taxon>
        <taxon>Alphaproteobacteria</taxon>
        <taxon>Hyphomicrobiales</taxon>
        <taxon>Phyllobacteriaceae</taxon>
        <taxon>Mesorhizobium</taxon>
    </lineage>
</organism>
<dbReference type="EMBL" id="JAAKZG010000007">
    <property type="protein sequence ID" value="NGN43060.1"/>
    <property type="molecule type" value="Genomic_DNA"/>
</dbReference>
<comment type="similarity">
    <text evidence="1">Belongs to the enoyl-CoA hydratase/isomerase family.</text>
</comment>
<dbReference type="InterPro" id="IPR001753">
    <property type="entry name" value="Enoyl-CoA_hydra/iso"/>
</dbReference>
<keyword evidence="3" id="KW-1185">Reference proteome</keyword>
<keyword evidence="2" id="KW-0413">Isomerase</keyword>
<reference evidence="2 3" key="1">
    <citation type="submission" date="2020-02" db="EMBL/GenBank/DDBJ databases">
        <title>Genome sequence of the type strain CGMCC 1.15528 of Mesorhizobium zhangyense.</title>
        <authorList>
            <person name="Gao J."/>
            <person name="Sun J."/>
        </authorList>
    </citation>
    <scope>NUCLEOTIDE SEQUENCE [LARGE SCALE GENOMIC DNA]</scope>
    <source>
        <strain evidence="2 3">CGMCC 1.15528</strain>
    </source>
</reference>
<protein>
    <submittedName>
        <fullName evidence="2">Enoyl-CoA hydratase/isomerase family protein</fullName>
    </submittedName>
</protein>
<dbReference type="InterPro" id="IPR029045">
    <property type="entry name" value="ClpP/crotonase-like_dom_sf"/>
</dbReference>
<dbReference type="Gene3D" id="1.10.12.10">
    <property type="entry name" value="Lyase 2-enoyl-coa Hydratase, Chain A, domain 2"/>
    <property type="match status" value="1"/>
</dbReference>
<evidence type="ECO:0000313" key="3">
    <source>
        <dbReference type="Proteomes" id="UP000481252"/>
    </source>
</evidence>
<dbReference type="Proteomes" id="UP000481252">
    <property type="component" value="Unassembled WGS sequence"/>
</dbReference>
<name>A0A7C9R8V6_9HYPH</name>
<dbReference type="RefSeq" id="WP_165119416.1">
    <property type="nucleotide sequence ID" value="NZ_JAAKZG010000007.1"/>
</dbReference>
<sequence length="265" mass="28367">MSENWQDKYAAIAFSRRGRILTIQLNNPDSLNAVGKQMHDELGCVFADAAADEESDIIVLTGAGRAFSAGGDIAHMQAVVDKPELFLHEAEIAKRIIFSLLDLEKPIIAKINGHAVGLGATLALMCDVTFMSRKAKIGDPHVGIGLVAGDGGAVVWPHLVGFSRAKEFLMTGDLLDAARAAEIGLVNHAVDADRLDEAIDTFCDRLAAGSTQAIRWTKTIVNIELKRIAAAVMQAGMAYETVTAYSADHAAAVAAFREKRPPVFK</sequence>
<dbReference type="Pfam" id="PF00378">
    <property type="entry name" value="ECH_1"/>
    <property type="match status" value="1"/>
</dbReference>
<dbReference type="SUPFAM" id="SSF52096">
    <property type="entry name" value="ClpP/crotonase"/>
    <property type="match status" value="1"/>
</dbReference>
<dbReference type="PANTHER" id="PTHR43802">
    <property type="entry name" value="ENOYL-COA HYDRATASE"/>
    <property type="match status" value="1"/>
</dbReference>
<dbReference type="Gene3D" id="3.90.226.10">
    <property type="entry name" value="2-enoyl-CoA Hydratase, Chain A, domain 1"/>
    <property type="match status" value="1"/>
</dbReference>
<dbReference type="GO" id="GO:0016853">
    <property type="term" value="F:isomerase activity"/>
    <property type="evidence" value="ECO:0007669"/>
    <property type="project" value="UniProtKB-KW"/>
</dbReference>
<dbReference type="AlphaFoldDB" id="A0A7C9R8V6"/>
<gene>
    <name evidence="2" type="ORF">G6N74_18475</name>
</gene>
<accession>A0A7C9R8V6</accession>
<dbReference type="InterPro" id="IPR014748">
    <property type="entry name" value="Enoyl-CoA_hydra_C"/>
</dbReference>
<dbReference type="PANTHER" id="PTHR43802:SF1">
    <property type="entry name" value="IP11341P-RELATED"/>
    <property type="match status" value="1"/>
</dbReference>
<evidence type="ECO:0000256" key="1">
    <source>
        <dbReference type="ARBA" id="ARBA00005254"/>
    </source>
</evidence>
<dbReference type="CDD" id="cd06558">
    <property type="entry name" value="crotonase-like"/>
    <property type="match status" value="1"/>
</dbReference>
<proteinExistence type="inferred from homology"/>